<sequence>MQHAKRHVTGPLDADANSTRPILVVDDDEDLLEVLVDLLAAAGYTVGWARNGQDALSEIEKGGLPSVIFLDMHMPVMTGAEFLEHRMRDRELRKVPVVVMSAHAVTFSRSAFGVVDVIVKPFSFDDLLRAAKRHTGSAITH</sequence>
<keyword evidence="5" id="KW-1185">Reference proteome</keyword>
<organism evidence="4 5">
    <name type="scientific">Pendulispora brunnea</name>
    <dbReference type="NCBI Taxonomy" id="2905690"/>
    <lineage>
        <taxon>Bacteria</taxon>
        <taxon>Pseudomonadati</taxon>
        <taxon>Myxococcota</taxon>
        <taxon>Myxococcia</taxon>
        <taxon>Myxococcales</taxon>
        <taxon>Sorangiineae</taxon>
        <taxon>Pendulisporaceae</taxon>
        <taxon>Pendulispora</taxon>
    </lineage>
</organism>
<evidence type="ECO:0000313" key="4">
    <source>
        <dbReference type="EMBL" id="WXA97317.1"/>
    </source>
</evidence>
<evidence type="ECO:0000313" key="5">
    <source>
        <dbReference type="Proteomes" id="UP001379533"/>
    </source>
</evidence>
<dbReference type="PANTHER" id="PTHR44591">
    <property type="entry name" value="STRESS RESPONSE REGULATOR PROTEIN 1"/>
    <property type="match status" value="1"/>
</dbReference>
<protein>
    <submittedName>
        <fullName evidence="4">Response regulator</fullName>
    </submittedName>
</protein>
<keyword evidence="1 2" id="KW-0597">Phosphoprotein</keyword>
<evidence type="ECO:0000259" key="3">
    <source>
        <dbReference type="PROSITE" id="PS50110"/>
    </source>
</evidence>
<dbReference type="SMART" id="SM00448">
    <property type="entry name" value="REC"/>
    <property type="match status" value="1"/>
</dbReference>
<dbReference type="RefSeq" id="WP_394847933.1">
    <property type="nucleotide sequence ID" value="NZ_CP089982.1"/>
</dbReference>
<dbReference type="SUPFAM" id="SSF52172">
    <property type="entry name" value="CheY-like"/>
    <property type="match status" value="1"/>
</dbReference>
<dbReference type="PROSITE" id="PS50110">
    <property type="entry name" value="RESPONSE_REGULATORY"/>
    <property type="match status" value="1"/>
</dbReference>
<dbReference type="EMBL" id="CP089982">
    <property type="protein sequence ID" value="WXA97317.1"/>
    <property type="molecule type" value="Genomic_DNA"/>
</dbReference>
<proteinExistence type="predicted"/>
<evidence type="ECO:0000256" key="2">
    <source>
        <dbReference type="PROSITE-ProRule" id="PRU00169"/>
    </source>
</evidence>
<dbReference type="InterPro" id="IPR001789">
    <property type="entry name" value="Sig_transdc_resp-reg_receiver"/>
</dbReference>
<feature type="modified residue" description="4-aspartylphosphate" evidence="2">
    <location>
        <position position="71"/>
    </location>
</feature>
<dbReference type="InterPro" id="IPR011006">
    <property type="entry name" value="CheY-like_superfamily"/>
</dbReference>
<dbReference type="Pfam" id="PF00072">
    <property type="entry name" value="Response_reg"/>
    <property type="match status" value="1"/>
</dbReference>
<reference evidence="4 5" key="1">
    <citation type="submission" date="2021-12" db="EMBL/GenBank/DDBJ databases">
        <title>Discovery of the Pendulisporaceae a myxobacterial family with distinct sporulation behavior and unique specialized metabolism.</title>
        <authorList>
            <person name="Garcia R."/>
            <person name="Popoff A."/>
            <person name="Bader C.D."/>
            <person name="Loehr J."/>
            <person name="Walesch S."/>
            <person name="Walt C."/>
            <person name="Boldt J."/>
            <person name="Bunk B."/>
            <person name="Haeckl F.J.F.P.J."/>
            <person name="Gunesch A.P."/>
            <person name="Birkelbach J."/>
            <person name="Nuebel U."/>
            <person name="Pietschmann T."/>
            <person name="Bach T."/>
            <person name="Mueller R."/>
        </authorList>
    </citation>
    <scope>NUCLEOTIDE SEQUENCE [LARGE SCALE GENOMIC DNA]</scope>
    <source>
        <strain evidence="4 5">MSr12523</strain>
    </source>
</reference>
<dbReference type="PANTHER" id="PTHR44591:SF3">
    <property type="entry name" value="RESPONSE REGULATORY DOMAIN-CONTAINING PROTEIN"/>
    <property type="match status" value="1"/>
</dbReference>
<dbReference type="Gene3D" id="3.40.50.2300">
    <property type="match status" value="1"/>
</dbReference>
<name>A0ABZ2KF76_9BACT</name>
<gene>
    <name evidence="4" type="ORF">LZC95_10770</name>
</gene>
<feature type="domain" description="Response regulatory" evidence="3">
    <location>
        <begin position="21"/>
        <end position="135"/>
    </location>
</feature>
<dbReference type="InterPro" id="IPR050595">
    <property type="entry name" value="Bact_response_regulator"/>
</dbReference>
<dbReference type="Proteomes" id="UP001379533">
    <property type="component" value="Chromosome"/>
</dbReference>
<evidence type="ECO:0000256" key="1">
    <source>
        <dbReference type="ARBA" id="ARBA00022553"/>
    </source>
</evidence>
<accession>A0ABZ2KF76</accession>